<protein>
    <submittedName>
        <fullName evidence="1">Uncharacterized protein</fullName>
    </submittedName>
</protein>
<evidence type="ECO:0000313" key="1">
    <source>
        <dbReference type="EMBL" id="GGF23201.1"/>
    </source>
</evidence>
<organism evidence="1 2">
    <name type="scientific">Echinicola rosea</name>
    <dbReference type="NCBI Taxonomy" id="1807691"/>
    <lineage>
        <taxon>Bacteria</taxon>
        <taxon>Pseudomonadati</taxon>
        <taxon>Bacteroidota</taxon>
        <taxon>Cytophagia</taxon>
        <taxon>Cytophagales</taxon>
        <taxon>Cyclobacteriaceae</taxon>
        <taxon>Echinicola</taxon>
    </lineage>
</organism>
<gene>
    <name evidence="1" type="ORF">GCM10011339_09070</name>
</gene>
<dbReference type="EMBL" id="BMIU01000003">
    <property type="protein sequence ID" value="GGF23201.1"/>
    <property type="molecule type" value="Genomic_DNA"/>
</dbReference>
<sequence>MDIGIVCFLPQFDYKTVTARLKGRPERVKAVAARRGELPHPFPTHILLKRVRYDAFYTKNKSS</sequence>
<name>A0ABQ1UNA5_9BACT</name>
<proteinExistence type="predicted"/>
<evidence type="ECO:0000313" key="2">
    <source>
        <dbReference type="Proteomes" id="UP000647339"/>
    </source>
</evidence>
<comment type="caution">
    <text evidence="1">The sequence shown here is derived from an EMBL/GenBank/DDBJ whole genome shotgun (WGS) entry which is preliminary data.</text>
</comment>
<keyword evidence="2" id="KW-1185">Reference proteome</keyword>
<accession>A0ABQ1UNA5</accession>
<reference evidence="2" key="1">
    <citation type="journal article" date="2019" name="Int. J. Syst. Evol. Microbiol.">
        <title>The Global Catalogue of Microorganisms (GCM) 10K type strain sequencing project: providing services to taxonomists for standard genome sequencing and annotation.</title>
        <authorList>
            <consortium name="The Broad Institute Genomics Platform"/>
            <consortium name="The Broad Institute Genome Sequencing Center for Infectious Disease"/>
            <person name="Wu L."/>
            <person name="Ma J."/>
        </authorList>
    </citation>
    <scope>NUCLEOTIDE SEQUENCE [LARGE SCALE GENOMIC DNA]</scope>
    <source>
        <strain evidence="2">CGMCC 1.15407</strain>
    </source>
</reference>
<dbReference type="Proteomes" id="UP000647339">
    <property type="component" value="Unassembled WGS sequence"/>
</dbReference>